<dbReference type="GO" id="GO:0009055">
    <property type="term" value="F:electron transfer activity"/>
    <property type="evidence" value="ECO:0007669"/>
    <property type="project" value="InterPro"/>
</dbReference>
<comment type="caution">
    <text evidence="8">The sequence shown here is derived from an EMBL/GenBank/DDBJ whole genome shotgun (WGS) entry which is preliminary data.</text>
</comment>
<dbReference type="SMART" id="SM00900">
    <property type="entry name" value="FMN_bind"/>
    <property type="match status" value="1"/>
</dbReference>
<feature type="transmembrane region" description="Helical" evidence="6">
    <location>
        <begin position="17"/>
        <end position="39"/>
    </location>
</feature>
<sequence length="209" mass="21250">MSNETKTKEKVNMDPKYILVLTLTLLVTCVIVAGVLGFVNSITKDKIAAFNLEKTNTALSNVYQQASAPQFEETDVTDEMTAAAASYSATLENVYKVTDGGSDAGYAVKIVAAGSQGDIEMVVGVDTDGAVTGVSVVKNSETSGIGSKVVGNLPLANGTPVLDQFIGKTASDQPLKVGSNVDAISGATVSTKGVTKGVNGALAVVAAIG</sequence>
<reference evidence="8" key="1">
    <citation type="submission" date="2019-08" db="EMBL/GenBank/DDBJ databases">
        <authorList>
            <person name="Kucharzyk K."/>
            <person name="Murdoch R.W."/>
            <person name="Higgins S."/>
            <person name="Loffler F."/>
        </authorList>
    </citation>
    <scope>NUCLEOTIDE SEQUENCE</scope>
</reference>
<dbReference type="InterPro" id="IPR007329">
    <property type="entry name" value="FMN-bd"/>
</dbReference>
<dbReference type="GO" id="GO:0005886">
    <property type="term" value="C:plasma membrane"/>
    <property type="evidence" value="ECO:0007669"/>
    <property type="project" value="InterPro"/>
</dbReference>
<keyword evidence="4" id="KW-0288">FMN</keyword>
<evidence type="ECO:0000259" key="7">
    <source>
        <dbReference type="SMART" id="SM00900"/>
    </source>
</evidence>
<dbReference type="InterPro" id="IPR010209">
    <property type="entry name" value="Ion_transpt_RnfG/RsxG"/>
</dbReference>
<keyword evidence="2" id="KW-0597">Phosphoprotein</keyword>
<evidence type="ECO:0000256" key="5">
    <source>
        <dbReference type="ARBA" id="ARBA00022982"/>
    </source>
</evidence>
<dbReference type="HAMAP" id="MF_00479">
    <property type="entry name" value="RsxG_RnfG"/>
    <property type="match status" value="1"/>
</dbReference>
<dbReference type="GO" id="GO:0010181">
    <property type="term" value="F:FMN binding"/>
    <property type="evidence" value="ECO:0007669"/>
    <property type="project" value="InterPro"/>
</dbReference>
<dbReference type="GO" id="GO:0022900">
    <property type="term" value="P:electron transport chain"/>
    <property type="evidence" value="ECO:0007669"/>
    <property type="project" value="InterPro"/>
</dbReference>
<evidence type="ECO:0000256" key="2">
    <source>
        <dbReference type="ARBA" id="ARBA00022553"/>
    </source>
</evidence>
<dbReference type="PIRSF" id="PIRSF006091">
    <property type="entry name" value="E_trnsport_RnfG"/>
    <property type="match status" value="1"/>
</dbReference>
<dbReference type="EMBL" id="VSSQ01007887">
    <property type="protein sequence ID" value="MPM37271.1"/>
    <property type="molecule type" value="Genomic_DNA"/>
</dbReference>
<protein>
    <submittedName>
        <fullName evidence="8">Electron transport complex subunit RnfG</fullName>
    </submittedName>
</protein>
<keyword evidence="5" id="KW-0249">Electron transport</keyword>
<evidence type="ECO:0000256" key="3">
    <source>
        <dbReference type="ARBA" id="ARBA00022630"/>
    </source>
</evidence>
<accession>A0A644ZBL3</accession>
<evidence type="ECO:0000313" key="8">
    <source>
        <dbReference type="EMBL" id="MPM37271.1"/>
    </source>
</evidence>
<organism evidence="8">
    <name type="scientific">bioreactor metagenome</name>
    <dbReference type="NCBI Taxonomy" id="1076179"/>
    <lineage>
        <taxon>unclassified sequences</taxon>
        <taxon>metagenomes</taxon>
        <taxon>ecological metagenomes</taxon>
    </lineage>
</organism>
<keyword evidence="6" id="KW-1133">Transmembrane helix</keyword>
<proteinExistence type="inferred from homology"/>
<name>A0A644ZBL3_9ZZZZ</name>
<keyword evidence="3" id="KW-0285">Flavoprotein</keyword>
<keyword evidence="6" id="KW-0472">Membrane</keyword>
<dbReference type="Pfam" id="PF04205">
    <property type="entry name" value="FMN_bind"/>
    <property type="match status" value="1"/>
</dbReference>
<dbReference type="PANTHER" id="PTHR36118:SF1">
    <property type="entry name" value="ION-TRANSLOCATING OXIDOREDUCTASE COMPLEX SUBUNIT G"/>
    <property type="match status" value="1"/>
</dbReference>
<keyword evidence="1" id="KW-0813">Transport</keyword>
<dbReference type="AlphaFoldDB" id="A0A644ZBL3"/>
<evidence type="ECO:0000256" key="4">
    <source>
        <dbReference type="ARBA" id="ARBA00022643"/>
    </source>
</evidence>
<evidence type="ECO:0000256" key="1">
    <source>
        <dbReference type="ARBA" id="ARBA00022448"/>
    </source>
</evidence>
<evidence type="ECO:0000256" key="6">
    <source>
        <dbReference type="SAM" id="Phobius"/>
    </source>
</evidence>
<keyword evidence="6" id="KW-0812">Transmembrane</keyword>
<feature type="domain" description="FMN-binding" evidence="7">
    <location>
        <begin position="114"/>
        <end position="205"/>
    </location>
</feature>
<dbReference type="PANTHER" id="PTHR36118">
    <property type="entry name" value="ION-TRANSLOCATING OXIDOREDUCTASE COMPLEX SUBUNIT G"/>
    <property type="match status" value="1"/>
</dbReference>
<gene>
    <name evidence="8" type="primary">rnfG_6</name>
    <name evidence="8" type="ORF">SDC9_83880</name>
</gene>